<dbReference type="AlphaFoldDB" id="A0A510JBF7"/>
<keyword evidence="1" id="KW-0732">Signal</keyword>
<evidence type="ECO:0000313" key="6">
    <source>
        <dbReference type="Proteomes" id="UP000321606"/>
    </source>
</evidence>
<proteinExistence type="predicted"/>
<dbReference type="PANTHER" id="PTHR21666">
    <property type="entry name" value="PEPTIDASE-RELATED"/>
    <property type="match status" value="1"/>
</dbReference>
<evidence type="ECO:0000256" key="3">
    <source>
        <dbReference type="SAM" id="MobiDB-lite"/>
    </source>
</evidence>
<accession>A0A510JBF7</accession>
<gene>
    <name evidence="5" type="ORF">JCM16774_0681</name>
</gene>
<feature type="domain" description="M23ase beta-sheet core" evidence="4">
    <location>
        <begin position="370"/>
        <end position="462"/>
    </location>
</feature>
<dbReference type="GO" id="GO:0004222">
    <property type="term" value="F:metalloendopeptidase activity"/>
    <property type="evidence" value="ECO:0007669"/>
    <property type="project" value="TreeGrafter"/>
</dbReference>
<dbReference type="STRING" id="714315.GCA_000516535_00679"/>
<keyword evidence="2" id="KW-0175">Coiled coil</keyword>
<reference evidence="5 6" key="1">
    <citation type="submission" date="2019-07" db="EMBL/GenBank/DDBJ databases">
        <title>Complete Genome Sequence of Leptotrichia goodfellowii Strain JCM 16774.</title>
        <authorList>
            <person name="Watanabe S."/>
            <person name="Cui L."/>
        </authorList>
    </citation>
    <scope>NUCLEOTIDE SEQUENCE [LARGE SCALE GENOMIC DNA]</scope>
    <source>
        <strain evidence="5 6">JCM16774</strain>
    </source>
</reference>
<name>A0A510JBF7_9FUSO</name>
<evidence type="ECO:0000259" key="4">
    <source>
        <dbReference type="Pfam" id="PF01551"/>
    </source>
</evidence>
<feature type="coiled-coil region" evidence="2">
    <location>
        <begin position="23"/>
        <end position="92"/>
    </location>
</feature>
<dbReference type="InterPro" id="IPR011055">
    <property type="entry name" value="Dup_hybrid_motif"/>
</dbReference>
<evidence type="ECO:0000256" key="2">
    <source>
        <dbReference type="SAM" id="Coils"/>
    </source>
</evidence>
<dbReference type="Gene3D" id="2.70.70.10">
    <property type="entry name" value="Glucose Permease (Domain IIA)"/>
    <property type="match status" value="1"/>
</dbReference>
<dbReference type="KEGG" id="lgo:JCM16774_0681"/>
<organism evidence="5 6">
    <name type="scientific">Pseudoleptotrichia goodfellowii</name>
    <dbReference type="NCBI Taxonomy" id="157692"/>
    <lineage>
        <taxon>Bacteria</taxon>
        <taxon>Fusobacteriati</taxon>
        <taxon>Fusobacteriota</taxon>
        <taxon>Fusobacteriia</taxon>
        <taxon>Fusobacteriales</taxon>
        <taxon>Leptotrichiaceae</taxon>
        <taxon>Pseudoleptotrichia</taxon>
    </lineage>
</organism>
<feature type="region of interest" description="Disordered" evidence="3">
    <location>
        <begin position="277"/>
        <end position="346"/>
    </location>
</feature>
<dbReference type="CDD" id="cd12797">
    <property type="entry name" value="M23_peptidase"/>
    <property type="match status" value="1"/>
</dbReference>
<evidence type="ECO:0000313" key="5">
    <source>
        <dbReference type="EMBL" id="BBM35751.1"/>
    </source>
</evidence>
<dbReference type="RefSeq" id="WP_026737249.1">
    <property type="nucleotide sequence ID" value="NZ_AP019822.1"/>
</dbReference>
<dbReference type="SUPFAM" id="SSF51261">
    <property type="entry name" value="Duplicated hybrid motif"/>
    <property type="match status" value="1"/>
</dbReference>
<dbReference type="OrthoDB" id="86386at2"/>
<dbReference type="InterPro" id="IPR016047">
    <property type="entry name" value="M23ase_b-sheet_dom"/>
</dbReference>
<protein>
    <submittedName>
        <fullName evidence="5">Peptidase, M23 family</fullName>
    </submittedName>
</protein>
<feature type="region of interest" description="Disordered" evidence="3">
    <location>
        <begin position="171"/>
        <end position="202"/>
    </location>
</feature>
<dbReference type="EMBL" id="AP019822">
    <property type="protein sequence ID" value="BBM35751.1"/>
    <property type="molecule type" value="Genomic_DNA"/>
</dbReference>
<feature type="compositionally biased region" description="Basic and acidic residues" evidence="3">
    <location>
        <begin position="277"/>
        <end position="305"/>
    </location>
</feature>
<dbReference type="Pfam" id="PF01551">
    <property type="entry name" value="Peptidase_M23"/>
    <property type="match status" value="1"/>
</dbReference>
<feature type="compositionally biased region" description="Low complexity" evidence="3">
    <location>
        <begin position="312"/>
        <end position="338"/>
    </location>
</feature>
<dbReference type="InterPro" id="IPR050570">
    <property type="entry name" value="Cell_wall_metabolism_enzyme"/>
</dbReference>
<dbReference type="PANTHER" id="PTHR21666:SF289">
    <property type="entry name" value="L-ALA--D-GLU ENDOPEPTIDASE"/>
    <property type="match status" value="1"/>
</dbReference>
<sequence length="466" mass="52158">MKKNILKISLFICTIFLIFADQIEENKKRIQQIDSQVNQNNQKINKNKTEISKAKNTENIISAQVKKLDKDIARLQAEYNEAERKYTEILKQIGVNNENIRKNISEINRDTEIINVNKEDLYKKIKTWDKIRRNRDMAAIVGTSNSAEKVKMTHDLKILLNKQTDYIQGVEDSKKGVESKKQREESVRARNQEEASKVKAARAELESKNRQLNAAKKEKNVLIAQLRGKQKVLNTENKKIESNNSQLISEKRRLNAQIQAIIQRAIRERELAMQRAAEEKRKQEEAERIRRDAEAQRKANAERQNNDLVGQKSTPSKNTTTASNKTTTRTTTTTKTPAVQVPKGTGNLMMPINGSIVVGYGQEKVAGLKSNGIEIRGSAGQAVKAADSGIVIYAGSLNNLGGVVIIDHGGLVTVYGNLAGVSVSKGSKVNKGQTVGTLGRDQTTHQPNLYFETRRGVNIVNPMSYL</sequence>
<evidence type="ECO:0000256" key="1">
    <source>
        <dbReference type="ARBA" id="ARBA00022729"/>
    </source>
</evidence>
<dbReference type="Proteomes" id="UP000321606">
    <property type="component" value="Chromosome"/>
</dbReference>